<comment type="caution">
    <text evidence="1">The sequence shown here is derived from an EMBL/GenBank/DDBJ whole genome shotgun (WGS) entry which is preliminary data.</text>
</comment>
<sequence>MHMRASNEGAFDPIAPLALPNSLHVFHRLSSTDTMNMEGRHTYCGGFWNYFSMGKGIEWMLKYHMHFSNSGNYTQRDLKTKYVGNDRVSTRI</sequence>
<reference evidence="1" key="1">
    <citation type="submission" date="2022-12" db="EMBL/GenBank/DDBJ databases">
        <title>Draft genome assemblies for two species of Escallonia (Escalloniales).</title>
        <authorList>
            <person name="Chanderbali A."/>
            <person name="Dervinis C."/>
            <person name="Anghel I."/>
            <person name="Soltis D."/>
            <person name="Soltis P."/>
            <person name="Zapata F."/>
        </authorList>
    </citation>
    <scope>NUCLEOTIDE SEQUENCE</scope>
    <source>
        <strain evidence="1">UCBG92.1500</strain>
        <tissue evidence="1">Leaf</tissue>
    </source>
</reference>
<organism evidence="1 2">
    <name type="scientific">Escallonia rubra</name>
    <dbReference type="NCBI Taxonomy" id="112253"/>
    <lineage>
        <taxon>Eukaryota</taxon>
        <taxon>Viridiplantae</taxon>
        <taxon>Streptophyta</taxon>
        <taxon>Embryophyta</taxon>
        <taxon>Tracheophyta</taxon>
        <taxon>Spermatophyta</taxon>
        <taxon>Magnoliopsida</taxon>
        <taxon>eudicotyledons</taxon>
        <taxon>Gunneridae</taxon>
        <taxon>Pentapetalae</taxon>
        <taxon>asterids</taxon>
        <taxon>campanulids</taxon>
        <taxon>Escalloniales</taxon>
        <taxon>Escalloniaceae</taxon>
        <taxon>Escallonia</taxon>
    </lineage>
</organism>
<proteinExistence type="predicted"/>
<dbReference type="Proteomes" id="UP001187471">
    <property type="component" value="Unassembled WGS sequence"/>
</dbReference>
<gene>
    <name evidence="1" type="ORF">RJ640_002053</name>
</gene>
<evidence type="ECO:0000313" key="1">
    <source>
        <dbReference type="EMBL" id="KAK2971764.1"/>
    </source>
</evidence>
<keyword evidence="2" id="KW-1185">Reference proteome</keyword>
<evidence type="ECO:0000313" key="2">
    <source>
        <dbReference type="Proteomes" id="UP001187471"/>
    </source>
</evidence>
<feature type="non-terminal residue" evidence="1">
    <location>
        <position position="1"/>
    </location>
</feature>
<accession>A0AA88QJA7</accession>
<protein>
    <submittedName>
        <fullName evidence="1">Uncharacterized protein</fullName>
    </submittedName>
</protein>
<dbReference type="AlphaFoldDB" id="A0AA88QJA7"/>
<dbReference type="EMBL" id="JAVXUO010002559">
    <property type="protein sequence ID" value="KAK2971764.1"/>
    <property type="molecule type" value="Genomic_DNA"/>
</dbReference>
<name>A0AA88QJA7_9ASTE</name>